<name>A0A4R2H3K9_9SPHI</name>
<proteinExistence type="predicted"/>
<sequence>MFEIEETGGAYIGSGQATWPFAKLLVNKNELRLNASILGNLYFRPSDIISIELFSAVFTSGIKINHRVNGYSEKVVFLTSGSRDLIKRITDIGFLNNNSVLPAAVEAEIAKYQSIGSFPLKWSAVIVFVVIWNFLLLGDLLGFFGNNDNHTVMSFGGQLAPAFAFLFALAIIISAPFSRLVLKNGHKAKDIKSFLFFLMAITGFIFIMVSLISH</sequence>
<reference evidence="2" key="1">
    <citation type="journal article" date="2014" name="Int. J. Syst. Evol. Microbiol.">
        <title>Complete genome of a new Firmicutes species belonging to the dominant human colonic microbiota ('Ruminococcus bicirculans') reveals two chromosomes and a selective capacity to utilize plant glucans.</title>
        <authorList>
            <consortium name="NISC Comparative Sequencing Program"/>
            <person name="Wegmann U."/>
            <person name="Louis P."/>
            <person name="Goesmann A."/>
            <person name="Henrissat B."/>
            <person name="Duncan S.H."/>
            <person name="Flint H.J."/>
        </authorList>
    </citation>
    <scope>NUCLEOTIDE SEQUENCE</scope>
    <source>
        <strain evidence="2">CGMCC 1.15644</strain>
    </source>
</reference>
<organism evidence="3 4">
    <name type="scientific">Pedobacter psychrotolerans</name>
    <dbReference type="NCBI Taxonomy" id="1843235"/>
    <lineage>
        <taxon>Bacteria</taxon>
        <taxon>Pseudomonadati</taxon>
        <taxon>Bacteroidota</taxon>
        <taxon>Sphingobacteriia</taxon>
        <taxon>Sphingobacteriales</taxon>
        <taxon>Sphingobacteriaceae</taxon>
        <taxon>Pedobacter</taxon>
    </lineage>
</organism>
<gene>
    <name evidence="3" type="ORF">EV200_10911</name>
    <name evidence="2" type="ORF">GCM10011413_14170</name>
</gene>
<keyword evidence="1" id="KW-1133">Transmembrane helix</keyword>
<evidence type="ECO:0000313" key="4">
    <source>
        <dbReference type="Proteomes" id="UP000295684"/>
    </source>
</evidence>
<keyword evidence="5" id="KW-1185">Reference proteome</keyword>
<reference evidence="2" key="4">
    <citation type="submission" date="2024-05" db="EMBL/GenBank/DDBJ databases">
        <authorList>
            <person name="Sun Q."/>
            <person name="Zhou Y."/>
        </authorList>
    </citation>
    <scope>NUCLEOTIDE SEQUENCE</scope>
    <source>
        <strain evidence="2">CGMCC 1.15644</strain>
    </source>
</reference>
<evidence type="ECO:0000313" key="3">
    <source>
        <dbReference type="EMBL" id="TCO19829.1"/>
    </source>
</evidence>
<evidence type="ECO:0000256" key="1">
    <source>
        <dbReference type="SAM" id="Phobius"/>
    </source>
</evidence>
<evidence type="ECO:0000313" key="2">
    <source>
        <dbReference type="EMBL" id="GGE49172.1"/>
    </source>
</evidence>
<keyword evidence="1" id="KW-0812">Transmembrane</keyword>
<reference evidence="3 4" key="3">
    <citation type="submission" date="2019-03" db="EMBL/GenBank/DDBJ databases">
        <title>Genomic Encyclopedia of Type Strains, Phase IV (KMG-IV): sequencing the most valuable type-strain genomes for metagenomic binning, comparative biology and taxonomic classification.</title>
        <authorList>
            <person name="Goeker M."/>
        </authorList>
    </citation>
    <scope>NUCLEOTIDE SEQUENCE [LARGE SCALE GENOMIC DNA]</scope>
    <source>
        <strain evidence="3 4">DSM 103236</strain>
    </source>
</reference>
<evidence type="ECO:0000313" key="5">
    <source>
        <dbReference type="Proteomes" id="UP000622648"/>
    </source>
</evidence>
<feature type="transmembrane region" description="Helical" evidence="1">
    <location>
        <begin position="194"/>
        <end position="213"/>
    </location>
</feature>
<dbReference type="EMBL" id="BMJO01000002">
    <property type="protein sequence ID" value="GGE49172.1"/>
    <property type="molecule type" value="Genomic_DNA"/>
</dbReference>
<comment type="caution">
    <text evidence="3">The sequence shown here is derived from an EMBL/GenBank/DDBJ whole genome shotgun (WGS) entry which is preliminary data.</text>
</comment>
<dbReference type="OrthoDB" id="1253105at2"/>
<feature type="transmembrane region" description="Helical" evidence="1">
    <location>
        <begin position="163"/>
        <end position="182"/>
    </location>
</feature>
<dbReference type="Proteomes" id="UP000622648">
    <property type="component" value="Unassembled WGS sequence"/>
</dbReference>
<keyword evidence="1" id="KW-0472">Membrane</keyword>
<dbReference type="Proteomes" id="UP000295684">
    <property type="component" value="Unassembled WGS sequence"/>
</dbReference>
<feature type="transmembrane region" description="Helical" evidence="1">
    <location>
        <begin position="122"/>
        <end position="143"/>
    </location>
</feature>
<reference evidence="5" key="2">
    <citation type="journal article" date="2019" name="Int. J. Syst. Evol. Microbiol.">
        <title>The Global Catalogue of Microorganisms (GCM) 10K type strain sequencing project: providing services to taxonomists for standard genome sequencing and annotation.</title>
        <authorList>
            <consortium name="The Broad Institute Genomics Platform"/>
            <consortium name="The Broad Institute Genome Sequencing Center for Infectious Disease"/>
            <person name="Wu L."/>
            <person name="Ma J."/>
        </authorList>
    </citation>
    <scope>NUCLEOTIDE SEQUENCE [LARGE SCALE GENOMIC DNA]</scope>
    <source>
        <strain evidence="5">CGMCC 1.15644</strain>
    </source>
</reference>
<dbReference type="AlphaFoldDB" id="A0A4R2H3K9"/>
<dbReference type="RefSeq" id="WP_132535699.1">
    <property type="nucleotide sequence ID" value="NZ_BMJO01000002.1"/>
</dbReference>
<accession>A0A4R2H3K9</accession>
<protein>
    <submittedName>
        <fullName evidence="3">Uncharacterized protein</fullName>
    </submittedName>
</protein>
<dbReference type="EMBL" id="SLWO01000009">
    <property type="protein sequence ID" value="TCO19829.1"/>
    <property type="molecule type" value="Genomic_DNA"/>
</dbReference>